<gene>
    <name evidence="3" type="ORF">BD311DRAFT_767415</name>
</gene>
<dbReference type="Pfam" id="PF24803">
    <property type="entry name" value="DUF7704"/>
    <property type="match status" value="1"/>
</dbReference>
<proteinExistence type="predicted"/>
<feature type="transmembrane region" description="Helical" evidence="1">
    <location>
        <begin position="12"/>
        <end position="33"/>
    </location>
</feature>
<feature type="transmembrane region" description="Helical" evidence="1">
    <location>
        <begin position="96"/>
        <end position="116"/>
    </location>
</feature>
<dbReference type="PANTHER" id="PTHR37019:SF1">
    <property type="entry name" value="EXPERA DOMAIN-CONTAINING PROTEIN"/>
    <property type="match status" value="1"/>
</dbReference>
<protein>
    <recommendedName>
        <fullName evidence="2">DUF7704 domain-containing protein</fullName>
    </recommendedName>
</protein>
<sequence>MSSSVDLSVIPLAYRLFFLYIEPLSAIVGAIYAGGLPAQYLAYLTSSPTAAALTRIATPPTATLISLYQLSNLYLLFALNEHFVLKSTSSVRTWRALLFGLLVADFGHLATMIPLAQEKGWAEVFLRFWAWNAMEWGSVGFVYAGASMRTSFLLGLGFGKGAKLSKKD</sequence>
<evidence type="ECO:0000256" key="1">
    <source>
        <dbReference type="SAM" id="Phobius"/>
    </source>
</evidence>
<dbReference type="PANTHER" id="PTHR37019">
    <property type="entry name" value="CHROMOSOME 1, WHOLE GENOME SHOTGUN SEQUENCE"/>
    <property type="match status" value="1"/>
</dbReference>
<keyword evidence="1" id="KW-0472">Membrane</keyword>
<name>A0A4Q9MA21_9APHY</name>
<dbReference type="OrthoDB" id="5313995at2759"/>
<organism evidence="3">
    <name type="scientific">Dichomitus squalens</name>
    <dbReference type="NCBI Taxonomy" id="114155"/>
    <lineage>
        <taxon>Eukaryota</taxon>
        <taxon>Fungi</taxon>
        <taxon>Dikarya</taxon>
        <taxon>Basidiomycota</taxon>
        <taxon>Agaricomycotina</taxon>
        <taxon>Agaricomycetes</taxon>
        <taxon>Polyporales</taxon>
        <taxon>Polyporaceae</taxon>
        <taxon>Dichomitus</taxon>
    </lineage>
</organism>
<keyword evidence="1" id="KW-1133">Transmembrane helix</keyword>
<dbReference type="AlphaFoldDB" id="A0A4Q9MA21"/>
<dbReference type="EMBL" id="ML143490">
    <property type="protein sequence ID" value="TBU23975.1"/>
    <property type="molecule type" value="Genomic_DNA"/>
</dbReference>
<dbReference type="InterPro" id="IPR056121">
    <property type="entry name" value="DUF7704"/>
</dbReference>
<feature type="domain" description="DUF7704" evidence="2">
    <location>
        <begin position="8"/>
        <end position="156"/>
    </location>
</feature>
<feature type="transmembrane region" description="Helical" evidence="1">
    <location>
        <begin position="136"/>
        <end position="158"/>
    </location>
</feature>
<evidence type="ECO:0000259" key="2">
    <source>
        <dbReference type="Pfam" id="PF24803"/>
    </source>
</evidence>
<accession>A0A4Q9MA21</accession>
<evidence type="ECO:0000313" key="3">
    <source>
        <dbReference type="EMBL" id="TBU23975.1"/>
    </source>
</evidence>
<feature type="transmembrane region" description="Helical" evidence="1">
    <location>
        <begin position="64"/>
        <end position="84"/>
    </location>
</feature>
<keyword evidence="1" id="KW-0812">Transmembrane</keyword>
<reference evidence="3" key="1">
    <citation type="submission" date="2019-01" db="EMBL/GenBank/DDBJ databases">
        <title>Draft genome sequences of three monokaryotic isolates of the white-rot basidiomycete fungus Dichomitus squalens.</title>
        <authorList>
            <consortium name="DOE Joint Genome Institute"/>
            <person name="Lopez S.C."/>
            <person name="Andreopoulos B."/>
            <person name="Pangilinan J."/>
            <person name="Lipzen A."/>
            <person name="Riley R."/>
            <person name="Ahrendt S."/>
            <person name="Ng V."/>
            <person name="Barry K."/>
            <person name="Daum C."/>
            <person name="Grigoriev I.V."/>
            <person name="Hilden K.S."/>
            <person name="Makela M.R."/>
            <person name="de Vries R.P."/>
        </authorList>
    </citation>
    <scope>NUCLEOTIDE SEQUENCE [LARGE SCALE GENOMIC DNA]</scope>
    <source>
        <strain evidence="3">OM18370.1</strain>
    </source>
</reference>
<dbReference type="Proteomes" id="UP000292957">
    <property type="component" value="Unassembled WGS sequence"/>
</dbReference>